<dbReference type="Gene3D" id="1.20.940.10">
    <property type="entry name" value="Functional domain of the splicing factor Prp18"/>
    <property type="match status" value="1"/>
</dbReference>
<reference evidence="3 4" key="1">
    <citation type="journal article" date="2018" name="Nat. Ecol. Evol.">
        <title>Genomic signatures of mitonuclear coevolution across populations of Tigriopus californicus.</title>
        <authorList>
            <person name="Barreto F.S."/>
            <person name="Watson E.T."/>
            <person name="Lima T.G."/>
            <person name="Willett C.S."/>
            <person name="Edmands S."/>
            <person name="Li W."/>
            <person name="Burton R.S."/>
        </authorList>
    </citation>
    <scope>NUCLEOTIDE SEQUENCE [LARGE SCALE GENOMIC DNA]</scope>
    <source>
        <strain evidence="3 4">San Diego</strain>
    </source>
</reference>
<protein>
    <recommendedName>
        <fullName evidence="2">SRA1/Sec31 domain-containing protein</fullName>
    </recommendedName>
</protein>
<feature type="region of interest" description="Disordered" evidence="1">
    <location>
        <begin position="1"/>
        <end position="23"/>
    </location>
</feature>
<organism evidence="3 4">
    <name type="scientific">Tigriopus californicus</name>
    <name type="common">Marine copepod</name>
    <dbReference type="NCBI Taxonomy" id="6832"/>
    <lineage>
        <taxon>Eukaryota</taxon>
        <taxon>Metazoa</taxon>
        <taxon>Ecdysozoa</taxon>
        <taxon>Arthropoda</taxon>
        <taxon>Crustacea</taxon>
        <taxon>Multicrustacea</taxon>
        <taxon>Hexanauplia</taxon>
        <taxon>Copepoda</taxon>
        <taxon>Harpacticoida</taxon>
        <taxon>Harpacticidae</taxon>
        <taxon>Tigriopus</taxon>
    </lineage>
</organism>
<evidence type="ECO:0000313" key="4">
    <source>
        <dbReference type="Proteomes" id="UP000318571"/>
    </source>
</evidence>
<comment type="caution">
    <text evidence="3">The sequence shown here is derived from an EMBL/GenBank/DDBJ whole genome shotgun (WGS) entry which is preliminary data.</text>
</comment>
<dbReference type="PANTHER" id="PTHR18834">
    <property type="entry name" value="STEROID RECEPTOR RNA ACTIVATOR 1"/>
    <property type="match status" value="1"/>
</dbReference>
<evidence type="ECO:0000259" key="2">
    <source>
        <dbReference type="Pfam" id="PF07304"/>
    </source>
</evidence>
<dbReference type="GO" id="GO:0006357">
    <property type="term" value="P:regulation of transcription by RNA polymerase II"/>
    <property type="evidence" value="ECO:0007669"/>
    <property type="project" value="InterPro"/>
</dbReference>
<dbReference type="EMBL" id="VCGU01000458">
    <property type="protein sequence ID" value="TRY63382.1"/>
    <property type="molecule type" value="Genomic_DNA"/>
</dbReference>
<proteinExistence type="predicted"/>
<dbReference type="AlphaFoldDB" id="A0A553ND58"/>
<evidence type="ECO:0000256" key="1">
    <source>
        <dbReference type="SAM" id="MobiDB-lite"/>
    </source>
</evidence>
<feature type="domain" description="SRA1/Sec31" evidence="2">
    <location>
        <begin position="154"/>
        <end position="282"/>
    </location>
</feature>
<dbReference type="STRING" id="6832.A0A553ND58"/>
<feature type="region of interest" description="Disordered" evidence="1">
    <location>
        <begin position="159"/>
        <end position="182"/>
    </location>
</feature>
<feature type="compositionally biased region" description="Polar residues" evidence="1">
    <location>
        <begin position="173"/>
        <end position="182"/>
    </location>
</feature>
<dbReference type="OMA" id="VPGIQHD"/>
<keyword evidence="4" id="KW-1185">Reference proteome</keyword>
<name>A0A553ND58_TIGCA</name>
<evidence type="ECO:0000313" key="3">
    <source>
        <dbReference type="EMBL" id="TRY63382.1"/>
    </source>
</evidence>
<dbReference type="GO" id="GO:0005634">
    <property type="term" value="C:nucleus"/>
    <property type="evidence" value="ECO:0007669"/>
    <property type="project" value="TreeGrafter"/>
</dbReference>
<dbReference type="Proteomes" id="UP000318571">
    <property type="component" value="Chromosome 10"/>
</dbReference>
<accession>A0A553ND58</accession>
<dbReference type="PANTHER" id="PTHR18834:SF2">
    <property type="entry name" value="STEROID RECEPTOR RNA ACTIVATOR 1"/>
    <property type="match status" value="1"/>
</dbReference>
<gene>
    <name evidence="3" type="ORF">TCAL_11719</name>
</gene>
<dbReference type="InterPro" id="IPR009917">
    <property type="entry name" value="SRA1/Sec31"/>
</dbReference>
<feature type="region of interest" description="Disordered" evidence="1">
    <location>
        <begin position="47"/>
        <end position="80"/>
    </location>
</feature>
<dbReference type="InterPro" id="IPR040243">
    <property type="entry name" value="Steroid_recept_RNA_1"/>
</dbReference>
<dbReference type="Pfam" id="PF07304">
    <property type="entry name" value="SRA1"/>
    <property type="match status" value="1"/>
</dbReference>
<sequence length="292" mass="30330">MDGPNVGDVDGDEGPGLGWSPETWSSLKDTALVALAFSPAIERQATHYPAHQSSPIVSDTPMASDDEPRPGNWDKAWNDPPLFSYQATSAKASEPTGVKLNKRVGFPGTLAPATPNSSVATPVPLASGLGSALPPPPLKLHDAGAKSEGGLYVPPPPVGGPCLPLRPPASDNAGKSQATSGPTPEVVYDCDSVVALLNQSLARSSLATKKAQDIQKRIDTMADKWKAGALNPPVQTGMGRIADLLEAEDAASAEKIQLSLMVDWPAVCGSWLVGIKHLIISCKEDQAGSPLP</sequence>
<dbReference type="GO" id="GO:0003713">
    <property type="term" value="F:transcription coactivator activity"/>
    <property type="evidence" value="ECO:0007669"/>
    <property type="project" value="InterPro"/>
</dbReference>